<sequence length="42" mass="4585">MQANGRKSGEDILNGAMIDLTVDGHRLLFMKGRVGRETAQVV</sequence>
<evidence type="ECO:0000313" key="1">
    <source>
        <dbReference type="EMBL" id="KAF6510282.1"/>
    </source>
</evidence>
<evidence type="ECO:0000313" key="2">
    <source>
        <dbReference type="Proteomes" id="UP000773850"/>
    </source>
</evidence>
<name>A0ABQ7HDM2_GEOSE</name>
<comment type="caution">
    <text evidence="1">The sequence shown here is derived from an EMBL/GenBank/DDBJ whole genome shotgun (WGS) entry which is preliminary data.</text>
</comment>
<accession>A0ABQ7HDM2</accession>
<reference evidence="1 2" key="1">
    <citation type="submission" date="2016-03" db="EMBL/GenBank/DDBJ databases">
        <title>Spore heat resistance.</title>
        <authorList>
            <person name="Boekhorst J."/>
            <person name="Berendsen E.M."/>
            <person name="Wells-Bennik M.H."/>
            <person name="Kuipers O.P."/>
        </authorList>
    </citation>
    <scope>NUCLEOTIDE SEQUENCE [LARGE SCALE GENOMIC DNA]</scope>
    <source>
        <strain evidence="1 2">GS8</strain>
    </source>
</reference>
<gene>
    <name evidence="1" type="ORF">GS8_2439</name>
</gene>
<dbReference type="Proteomes" id="UP000773850">
    <property type="component" value="Unassembled WGS sequence"/>
</dbReference>
<proteinExistence type="predicted"/>
<organism evidence="1 2">
    <name type="scientific">Geobacillus stearothermophilus</name>
    <name type="common">Bacillus stearothermophilus</name>
    <dbReference type="NCBI Taxonomy" id="1422"/>
    <lineage>
        <taxon>Bacteria</taxon>
        <taxon>Bacillati</taxon>
        <taxon>Bacillota</taxon>
        <taxon>Bacilli</taxon>
        <taxon>Bacillales</taxon>
        <taxon>Anoxybacillaceae</taxon>
        <taxon>Geobacillus</taxon>
    </lineage>
</organism>
<keyword evidence="2" id="KW-1185">Reference proteome</keyword>
<dbReference type="EMBL" id="LUCS01000028">
    <property type="protein sequence ID" value="KAF6510282.1"/>
    <property type="molecule type" value="Genomic_DNA"/>
</dbReference>
<protein>
    <submittedName>
        <fullName evidence="1">Uncharacterized protein</fullName>
    </submittedName>
</protein>